<gene>
    <name evidence="3" type="ORF">F511_41804</name>
</gene>
<keyword evidence="2" id="KW-0472">Membrane</keyword>
<feature type="transmembrane region" description="Helical" evidence="2">
    <location>
        <begin position="132"/>
        <end position="157"/>
    </location>
</feature>
<feature type="compositionally biased region" description="Polar residues" evidence="1">
    <location>
        <begin position="639"/>
        <end position="654"/>
    </location>
</feature>
<dbReference type="Proteomes" id="UP000250235">
    <property type="component" value="Unassembled WGS sequence"/>
</dbReference>
<sequence length="694" mass="77891">MIYQSRATVDPVSGYSAIAYPVDMESRHKFQSVAKNYNQTQDNQSQYLKFQSVAKQLTNCYEESPKLDVVSRCLTQLQVFCSGGTVDAQLREPSCVGKYQSQGEPGSGLLSVTSTEYVASGHTQMLHIHSRYLFRSLFIFSLTLKISLSHVLVFLVFSLQLFHSSHHIDFDSVFGIDDTGLVQMFETLIATGLKEFLGCPAVFYEAALAEFFENSSVRDGVVVNTIRGTMIEISENNFATTFGLPVDGLTDLSEEMKIQYRLLSDILAKTLYVKAGSFDAVTHDRFMLMTAITFDVKVNWSSLLFGVLQDMVTPGSRQAKGLEIQICVILKNVPGLVLGESRSFPASRVLSEKTVHRKRYILLKYREMLLRKFLESRRINFAPGVGSSAVDLKILHQLSDILSVALTTLKEQAIAHGLTWKSMCCSKVFEGHTRDRGAVIARTNTKTPSTCWIRTMLFVDGFWAVEPCADYWVKIPRPVVHNEVPRQLSYVDTLPAISLSARLDESKSDIISKIHTIEKGLRDSLKQQEEAFRNLIQGERQESALRFNEFRKGVLANSASVTADIMDIKKAVRELNAKVDAVSTRLDDVKKDVEATKEAISHQLLDFQAQAQDNYNILTGQLRELVNYINRGGNDKNGEGSSRGLQPQPYNQNRESGDAGGDTARSIVERLISADRERERSRGNKIGSYKRRRY</sequence>
<accession>A0A2Z7B5L4</accession>
<protein>
    <submittedName>
        <fullName evidence="3">Uncharacterized protein</fullName>
    </submittedName>
</protein>
<proteinExistence type="predicted"/>
<evidence type="ECO:0000256" key="2">
    <source>
        <dbReference type="SAM" id="Phobius"/>
    </source>
</evidence>
<dbReference type="EMBL" id="KV009506">
    <property type="protein sequence ID" value="KZV29123.1"/>
    <property type="molecule type" value="Genomic_DNA"/>
</dbReference>
<evidence type="ECO:0000313" key="3">
    <source>
        <dbReference type="EMBL" id="KZV29123.1"/>
    </source>
</evidence>
<reference evidence="3 4" key="1">
    <citation type="journal article" date="2015" name="Proc. Natl. Acad. Sci. U.S.A.">
        <title>The resurrection genome of Boea hygrometrica: A blueprint for survival of dehydration.</title>
        <authorList>
            <person name="Xiao L."/>
            <person name="Yang G."/>
            <person name="Zhang L."/>
            <person name="Yang X."/>
            <person name="Zhao S."/>
            <person name="Ji Z."/>
            <person name="Zhou Q."/>
            <person name="Hu M."/>
            <person name="Wang Y."/>
            <person name="Chen M."/>
            <person name="Xu Y."/>
            <person name="Jin H."/>
            <person name="Xiao X."/>
            <person name="Hu G."/>
            <person name="Bao F."/>
            <person name="Hu Y."/>
            <person name="Wan P."/>
            <person name="Li L."/>
            <person name="Deng X."/>
            <person name="Kuang T."/>
            <person name="Xiang C."/>
            <person name="Zhu J.K."/>
            <person name="Oliver M.J."/>
            <person name="He Y."/>
        </authorList>
    </citation>
    <scope>NUCLEOTIDE SEQUENCE [LARGE SCALE GENOMIC DNA]</scope>
    <source>
        <strain evidence="4">cv. XS01</strain>
    </source>
</reference>
<keyword evidence="2" id="KW-1133">Transmembrane helix</keyword>
<organism evidence="3 4">
    <name type="scientific">Dorcoceras hygrometricum</name>
    <dbReference type="NCBI Taxonomy" id="472368"/>
    <lineage>
        <taxon>Eukaryota</taxon>
        <taxon>Viridiplantae</taxon>
        <taxon>Streptophyta</taxon>
        <taxon>Embryophyta</taxon>
        <taxon>Tracheophyta</taxon>
        <taxon>Spermatophyta</taxon>
        <taxon>Magnoliopsida</taxon>
        <taxon>eudicotyledons</taxon>
        <taxon>Gunneridae</taxon>
        <taxon>Pentapetalae</taxon>
        <taxon>asterids</taxon>
        <taxon>lamiids</taxon>
        <taxon>Lamiales</taxon>
        <taxon>Gesneriaceae</taxon>
        <taxon>Didymocarpoideae</taxon>
        <taxon>Trichosporeae</taxon>
        <taxon>Loxocarpinae</taxon>
        <taxon>Dorcoceras</taxon>
    </lineage>
</organism>
<keyword evidence="4" id="KW-1185">Reference proteome</keyword>
<feature type="compositionally biased region" description="Basic and acidic residues" evidence="1">
    <location>
        <begin position="672"/>
        <end position="682"/>
    </location>
</feature>
<evidence type="ECO:0000256" key="1">
    <source>
        <dbReference type="SAM" id="MobiDB-lite"/>
    </source>
</evidence>
<keyword evidence="2" id="KW-0812">Transmembrane</keyword>
<dbReference type="AlphaFoldDB" id="A0A2Z7B5L4"/>
<feature type="region of interest" description="Disordered" evidence="1">
    <location>
        <begin position="633"/>
        <end position="694"/>
    </location>
</feature>
<name>A0A2Z7B5L4_9LAMI</name>
<evidence type="ECO:0000313" key="4">
    <source>
        <dbReference type="Proteomes" id="UP000250235"/>
    </source>
</evidence>